<evidence type="ECO:0000313" key="2">
    <source>
        <dbReference type="Proteomes" id="UP000190831"/>
    </source>
</evidence>
<organism evidence="1 2">
    <name type="scientific">Lachancea fermentati</name>
    <name type="common">Zygosaccharomyces fermentati</name>
    <dbReference type="NCBI Taxonomy" id="4955"/>
    <lineage>
        <taxon>Eukaryota</taxon>
        <taxon>Fungi</taxon>
        <taxon>Dikarya</taxon>
        <taxon>Ascomycota</taxon>
        <taxon>Saccharomycotina</taxon>
        <taxon>Saccharomycetes</taxon>
        <taxon>Saccharomycetales</taxon>
        <taxon>Saccharomycetaceae</taxon>
        <taxon>Lachancea</taxon>
    </lineage>
</organism>
<keyword evidence="2" id="KW-1185">Reference proteome</keyword>
<reference evidence="2" key="1">
    <citation type="submission" date="2016-03" db="EMBL/GenBank/DDBJ databases">
        <authorList>
            <person name="Devillers H."/>
        </authorList>
    </citation>
    <scope>NUCLEOTIDE SEQUENCE [LARGE SCALE GENOMIC DNA]</scope>
</reference>
<proteinExistence type="predicted"/>
<protein>
    <submittedName>
        <fullName evidence="1">LAFE_0F10836g1_1</fullName>
    </submittedName>
</protein>
<accession>A0A1G4MFL2</accession>
<dbReference type="AlphaFoldDB" id="A0A1G4MFL2"/>
<gene>
    <name evidence="1" type="ORF">LAFE_0F10836G</name>
</gene>
<evidence type="ECO:0000313" key="1">
    <source>
        <dbReference type="EMBL" id="SCW02630.1"/>
    </source>
</evidence>
<dbReference type="EMBL" id="LT598490">
    <property type="protein sequence ID" value="SCW02630.1"/>
    <property type="molecule type" value="Genomic_DNA"/>
</dbReference>
<dbReference type="Proteomes" id="UP000190831">
    <property type="component" value="Chromosome F"/>
</dbReference>
<name>A0A1G4MFL2_LACFM</name>
<sequence length="198" mass="22768">MNRIRFAYGTTDQTQERWSTLAQLTCPLSSCCPLDSSSTQNRPLRPSIDLNYILPQTTIASCSHRSLRSGPSHHVVPLAHECRLRRPSVLLTRRPHERTESNFMTRFPSFARAAKPICEYRNLSITTFPSFGRPDVVPDTSNARTVWSYLTNPHSRCLVYLPTHIDSYDPVYPKLDQHFNCRNRCRSIAITLFSIRSE</sequence>